<evidence type="ECO:0000313" key="4">
    <source>
        <dbReference type="Proteomes" id="UP000029644"/>
    </source>
</evidence>
<accession>A0A090W276</accession>
<dbReference type="GO" id="GO:0008811">
    <property type="term" value="F:chloramphenicol O-acetyltransferase activity"/>
    <property type="evidence" value="ECO:0007669"/>
    <property type="project" value="InterPro"/>
</dbReference>
<dbReference type="InterPro" id="IPR001707">
    <property type="entry name" value="Cmp_AcTrfase"/>
</dbReference>
<protein>
    <submittedName>
        <fullName evidence="3">Chloramphenicol O-acetyltransferase type A</fullName>
    </submittedName>
    <submittedName>
        <fullName evidence="2">Chloramphenicol acetyltransferase</fullName>
    </submittedName>
</protein>
<keyword evidence="2" id="KW-0808">Transferase</keyword>
<sequence>MKVIDINTWNRKQHFEHFSGLADPSFAVTIPFNVTKAYQVSKETKTSFFTRYLHDCMRAINAIENFKYRIENGEVVAYDVIHTSPTILRDDNTFGFSFVTYNENLETFSKNLDAEKNRIKSTTELFPPINGQDCIHCSALPWVNFIAHKEPNSGLVDSIPKLSFGKATLINDELIMNVSVHVNHALVDGYHVGLFSKKFQQFLNQ</sequence>
<keyword evidence="5" id="KW-1185">Reference proteome</keyword>
<proteinExistence type="predicted"/>
<comment type="caution">
    <text evidence="2">The sequence shown here is derived from an EMBL/GenBank/DDBJ whole genome shotgun (WGS) entry which is preliminary data.</text>
</comment>
<dbReference type="Proteomes" id="UP000029644">
    <property type="component" value="Unassembled WGS sequence"/>
</dbReference>
<gene>
    <name evidence="3" type="ORF">DFQ06_0776</name>
    <name evidence="2" type="ORF">JCM19300_1465</name>
</gene>
<dbReference type="RefSeq" id="WP_042503526.1">
    <property type="nucleotide sequence ID" value="NZ_BBNQ01000003.1"/>
</dbReference>
<dbReference type="SMART" id="SM01059">
    <property type="entry name" value="CAT"/>
    <property type="match status" value="1"/>
</dbReference>
<dbReference type="Pfam" id="PF00302">
    <property type="entry name" value="CAT"/>
    <property type="match status" value="1"/>
</dbReference>
<dbReference type="SUPFAM" id="SSF52777">
    <property type="entry name" value="CoA-dependent acyltransferases"/>
    <property type="match status" value="1"/>
</dbReference>
<accession>A0A4R8MHN3</accession>
<feature type="active site" description="Proton acceptor" evidence="1">
    <location>
        <position position="184"/>
    </location>
</feature>
<organism evidence="2 4">
    <name type="scientific">Algibacter lectus</name>
    <dbReference type="NCBI Taxonomy" id="221126"/>
    <lineage>
        <taxon>Bacteria</taxon>
        <taxon>Pseudomonadati</taxon>
        <taxon>Bacteroidota</taxon>
        <taxon>Flavobacteriia</taxon>
        <taxon>Flavobacteriales</taxon>
        <taxon>Flavobacteriaceae</taxon>
        <taxon>Algibacter</taxon>
    </lineage>
</organism>
<reference evidence="2 4" key="1">
    <citation type="journal article" date="2014" name="Genome Announc.">
        <title>Draft Genome Sequences of Marine Flavobacterium Algibacter lectus Strains SS8 and NR4.</title>
        <authorList>
            <person name="Takatani N."/>
            <person name="Nakanishi M."/>
            <person name="Meirelles P."/>
            <person name="Mino S."/>
            <person name="Suda W."/>
            <person name="Oshima K."/>
            <person name="Hattori M."/>
            <person name="Ohkuma M."/>
            <person name="Hosokawa M."/>
            <person name="Miyashita K."/>
            <person name="Thompson F.L."/>
            <person name="Niwa A."/>
            <person name="Sawabe T."/>
            <person name="Sawabe T."/>
        </authorList>
    </citation>
    <scope>NUCLEOTIDE SEQUENCE [LARGE SCALE GENOMIC DNA]</scope>
    <source>
        <strain evidence="2 4">JCM 19300</strain>
    </source>
</reference>
<dbReference type="PANTHER" id="PTHR38474">
    <property type="entry name" value="SLR0299 PROTEIN"/>
    <property type="match status" value="1"/>
</dbReference>
<dbReference type="AlphaFoldDB" id="A0A090W276"/>
<dbReference type="PIRSF" id="PIRSF000440">
    <property type="entry name" value="CAT"/>
    <property type="match status" value="1"/>
</dbReference>
<evidence type="ECO:0000313" key="2">
    <source>
        <dbReference type="EMBL" id="GAL61642.1"/>
    </source>
</evidence>
<dbReference type="EMBL" id="SORL01000007">
    <property type="protein sequence ID" value="TDY63882.1"/>
    <property type="molecule type" value="Genomic_DNA"/>
</dbReference>
<evidence type="ECO:0000256" key="1">
    <source>
        <dbReference type="PIRSR" id="PIRSR000440-1"/>
    </source>
</evidence>
<dbReference type="EMBL" id="BBNQ01000003">
    <property type="protein sequence ID" value="GAL61642.1"/>
    <property type="molecule type" value="Genomic_DNA"/>
</dbReference>
<dbReference type="InterPro" id="IPR023213">
    <property type="entry name" value="CAT-like_dom_sf"/>
</dbReference>
<reference evidence="3 5" key="2">
    <citation type="submission" date="2019-03" db="EMBL/GenBank/DDBJ databases">
        <title>Genomic Encyclopedia of Type Strains, Phase III (KMG-III): the genomes of soil and plant-associated and newly described type strains.</title>
        <authorList>
            <person name="Whitman W."/>
        </authorList>
    </citation>
    <scope>NUCLEOTIDE SEQUENCE [LARGE SCALE GENOMIC DNA]</scope>
    <source>
        <strain evidence="3 5">CECT 8301</strain>
    </source>
</reference>
<dbReference type="Gene3D" id="3.30.559.10">
    <property type="entry name" value="Chloramphenicol acetyltransferase-like domain"/>
    <property type="match status" value="1"/>
</dbReference>
<dbReference type="OrthoDB" id="9801766at2"/>
<dbReference type="Proteomes" id="UP000294824">
    <property type="component" value="Unassembled WGS sequence"/>
</dbReference>
<dbReference type="PANTHER" id="PTHR38474:SF1">
    <property type="entry name" value="SLR0299 PROTEIN"/>
    <property type="match status" value="1"/>
</dbReference>
<name>A0A090W276_9FLAO</name>
<evidence type="ECO:0000313" key="3">
    <source>
        <dbReference type="EMBL" id="TDY63882.1"/>
    </source>
</evidence>
<evidence type="ECO:0000313" key="5">
    <source>
        <dbReference type="Proteomes" id="UP000294824"/>
    </source>
</evidence>